<name>A0ACC0BHW5_CATRO</name>
<sequence length="183" mass="21653">MFPSRIFSPKIKHQKFTPQNEAPHFSRKFKLQMEAPNLRHIPTIYQVVFPWLLSQLIDVLACLTSSHQDFLRYNPLSEQYAYVKVPNDLYHLKLIYDSISDPEEHIMRYISQMYMYNASDSTYFFTLPSSLTGRILIWPKPALHDRLRLKKPEISQYSYMPPRIPRLDVLQQVEPPGILDKPT</sequence>
<protein>
    <submittedName>
        <fullName evidence="1">Uncharacterized protein</fullName>
    </submittedName>
</protein>
<evidence type="ECO:0000313" key="2">
    <source>
        <dbReference type="Proteomes" id="UP001060085"/>
    </source>
</evidence>
<proteinExistence type="predicted"/>
<accession>A0ACC0BHW5</accession>
<organism evidence="1 2">
    <name type="scientific">Catharanthus roseus</name>
    <name type="common">Madagascar periwinkle</name>
    <name type="synonym">Vinca rosea</name>
    <dbReference type="NCBI Taxonomy" id="4058"/>
    <lineage>
        <taxon>Eukaryota</taxon>
        <taxon>Viridiplantae</taxon>
        <taxon>Streptophyta</taxon>
        <taxon>Embryophyta</taxon>
        <taxon>Tracheophyta</taxon>
        <taxon>Spermatophyta</taxon>
        <taxon>Magnoliopsida</taxon>
        <taxon>eudicotyledons</taxon>
        <taxon>Gunneridae</taxon>
        <taxon>Pentapetalae</taxon>
        <taxon>asterids</taxon>
        <taxon>lamiids</taxon>
        <taxon>Gentianales</taxon>
        <taxon>Apocynaceae</taxon>
        <taxon>Rauvolfioideae</taxon>
        <taxon>Vinceae</taxon>
        <taxon>Catharanthinae</taxon>
        <taxon>Catharanthus</taxon>
    </lineage>
</organism>
<keyword evidence="2" id="KW-1185">Reference proteome</keyword>
<evidence type="ECO:0000313" key="1">
    <source>
        <dbReference type="EMBL" id="KAI5672275.1"/>
    </source>
</evidence>
<reference evidence="2" key="1">
    <citation type="journal article" date="2023" name="Nat. Plants">
        <title>Single-cell RNA sequencing provides a high-resolution roadmap for understanding the multicellular compartmentation of specialized metabolism.</title>
        <authorList>
            <person name="Sun S."/>
            <person name="Shen X."/>
            <person name="Li Y."/>
            <person name="Li Y."/>
            <person name="Wang S."/>
            <person name="Li R."/>
            <person name="Zhang H."/>
            <person name="Shen G."/>
            <person name="Guo B."/>
            <person name="Wei J."/>
            <person name="Xu J."/>
            <person name="St-Pierre B."/>
            <person name="Chen S."/>
            <person name="Sun C."/>
        </authorList>
    </citation>
    <scope>NUCLEOTIDE SEQUENCE [LARGE SCALE GENOMIC DNA]</scope>
</reference>
<dbReference type="Proteomes" id="UP001060085">
    <property type="component" value="Linkage Group LG03"/>
</dbReference>
<gene>
    <name evidence="1" type="ORF">M9H77_12639</name>
</gene>
<comment type="caution">
    <text evidence="1">The sequence shown here is derived from an EMBL/GenBank/DDBJ whole genome shotgun (WGS) entry which is preliminary data.</text>
</comment>
<dbReference type="EMBL" id="CM044703">
    <property type="protein sequence ID" value="KAI5672275.1"/>
    <property type="molecule type" value="Genomic_DNA"/>
</dbReference>